<name>A0A087GLA5_ARAAL</name>
<keyword evidence="2" id="KW-1185">Reference proteome</keyword>
<reference evidence="2" key="1">
    <citation type="journal article" date="2015" name="Nat. Plants">
        <title>Genome expansion of Arabis alpina linked with retrotransposition and reduced symmetric DNA methylation.</title>
        <authorList>
            <person name="Willing E.M."/>
            <person name="Rawat V."/>
            <person name="Mandakova T."/>
            <person name="Maumus F."/>
            <person name="James G.V."/>
            <person name="Nordstroem K.J."/>
            <person name="Becker C."/>
            <person name="Warthmann N."/>
            <person name="Chica C."/>
            <person name="Szarzynska B."/>
            <person name="Zytnicki M."/>
            <person name="Albani M.C."/>
            <person name="Kiefer C."/>
            <person name="Bergonzi S."/>
            <person name="Castaings L."/>
            <person name="Mateos J.L."/>
            <person name="Berns M.C."/>
            <person name="Bujdoso N."/>
            <person name="Piofczyk T."/>
            <person name="de Lorenzo L."/>
            <person name="Barrero-Sicilia C."/>
            <person name="Mateos I."/>
            <person name="Piednoel M."/>
            <person name="Hagmann J."/>
            <person name="Chen-Min-Tao R."/>
            <person name="Iglesias-Fernandez R."/>
            <person name="Schuster S.C."/>
            <person name="Alonso-Blanco C."/>
            <person name="Roudier F."/>
            <person name="Carbonero P."/>
            <person name="Paz-Ares J."/>
            <person name="Davis S.J."/>
            <person name="Pecinka A."/>
            <person name="Quesneville H."/>
            <person name="Colot V."/>
            <person name="Lysak M.A."/>
            <person name="Weigel D."/>
            <person name="Coupland G."/>
            <person name="Schneeberger K."/>
        </authorList>
    </citation>
    <scope>NUCLEOTIDE SEQUENCE [LARGE SCALE GENOMIC DNA]</scope>
    <source>
        <strain evidence="2">cv. Pajares</strain>
    </source>
</reference>
<dbReference type="AlphaFoldDB" id="A0A087GLA5"/>
<gene>
    <name evidence="1" type="ordered locus">AALP_Aa6g010500</name>
</gene>
<dbReference type="EMBL" id="CM002874">
    <property type="protein sequence ID" value="KFK30657.1"/>
    <property type="molecule type" value="Genomic_DNA"/>
</dbReference>
<organism evidence="1 2">
    <name type="scientific">Arabis alpina</name>
    <name type="common">Alpine rock-cress</name>
    <dbReference type="NCBI Taxonomy" id="50452"/>
    <lineage>
        <taxon>Eukaryota</taxon>
        <taxon>Viridiplantae</taxon>
        <taxon>Streptophyta</taxon>
        <taxon>Embryophyta</taxon>
        <taxon>Tracheophyta</taxon>
        <taxon>Spermatophyta</taxon>
        <taxon>Magnoliopsida</taxon>
        <taxon>eudicotyledons</taxon>
        <taxon>Gunneridae</taxon>
        <taxon>Pentapetalae</taxon>
        <taxon>rosids</taxon>
        <taxon>malvids</taxon>
        <taxon>Brassicales</taxon>
        <taxon>Brassicaceae</taxon>
        <taxon>Arabideae</taxon>
        <taxon>Arabis</taxon>
    </lineage>
</organism>
<dbReference type="Gramene" id="KFK30657">
    <property type="protein sequence ID" value="KFK30657"/>
    <property type="gene ID" value="AALP_AA6G010500"/>
</dbReference>
<dbReference type="Proteomes" id="UP000029120">
    <property type="component" value="Chromosome 6"/>
</dbReference>
<evidence type="ECO:0000313" key="2">
    <source>
        <dbReference type="Proteomes" id="UP000029120"/>
    </source>
</evidence>
<accession>A0A087GLA5</accession>
<proteinExistence type="predicted"/>
<evidence type="ECO:0000313" key="1">
    <source>
        <dbReference type="EMBL" id="KFK30657.1"/>
    </source>
</evidence>
<sequence>MVVLMFVPFLLPPPVKPPPPIHGSRPIFSLADPANILCFFTTGSNHIFRFDCFQTTWSMNLSSLISFQL</sequence>
<protein>
    <submittedName>
        <fullName evidence="1">Uncharacterized protein</fullName>
    </submittedName>
</protein>